<accession>A0A9W6Q7F6</accession>
<dbReference type="EMBL" id="BSSA01000010">
    <property type="protein sequence ID" value="GLW71159.1"/>
    <property type="molecule type" value="Genomic_DNA"/>
</dbReference>
<protein>
    <submittedName>
        <fullName evidence="1">Uncharacterized protein</fullName>
    </submittedName>
</protein>
<dbReference type="RefSeq" id="WP_285736963.1">
    <property type="nucleotide sequence ID" value="NZ_BSSA01000010.1"/>
</dbReference>
<proteinExistence type="predicted"/>
<name>A0A9W6Q7F6_9ACTN</name>
<dbReference type="Proteomes" id="UP001165041">
    <property type="component" value="Unassembled WGS sequence"/>
</dbReference>
<dbReference type="AlphaFoldDB" id="A0A9W6Q7F6"/>
<sequence length="43" mass="4670">MLGLTAFPFNNALRVLQGEEGKQLSSFVSVVPAVARHKGTDRK</sequence>
<gene>
    <name evidence="1" type="ORF">Kpho02_34580</name>
</gene>
<comment type="caution">
    <text evidence="1">The sequence shown here is derived from an EMBL/GenBank/DDBJ whole genome shotgun (WGS) entry which is preliminary data.</text>
</comment>
<reference evidence="1" key="1">
    <citation type="submission" date="2023-02" db="EMBL/GenBank/DDBJ databases">
        <title>Kitasatospora phosalacinea NBRC 14627.</title>
        <authorList>
            <person name="Ichikawa N."/>
            <person name="Sato H."/>
            <person name="Tonouchi N."/>
        </authorList>
    </citation>
    <scope>NUCLEOTIDE SEQUENCE</scope>
    <source>
        <strain evidence="1">NBRC 14627</strain>
    </source>
</reference>
<evidence type="ECO:0000313" key="1">
    <source>
        <dbReference type="EMBL" id="GLW71159.1"/>
    </source>
</evidence>
<evidence type="ECO:0000313" key="2">
    <source>
        <dbReference type="Proteomes" id="UP001165041"/>
    </source>
</evidence>
<organism evidence="1 2">
    <name type="scientific">Kitasatospora phosalacinea</name>
    <dbReference type="NCBI Taxonomy" id="2065"/>
    <lineage>
        <taxon>Bacteria</taxon>
        <taxon>Bacillati</taxon>
        <taxon>Actinomycetota</taxon>
        <taxon>Actinomycetes</taxon>
        <taxon>Kitasatosporales</taxon>
        <taxon>Streptomycetaceae</taxon>
        <taxon>Kitasatospora</taxon>
    </lineage>
</organism>